<protein>
    <recommendedName>
        <fullName evidence="5">Transmembrane protein</fullName>
    </recommendedName>
</protein>
<keyword evidence="2" id="KW-1133">Transmembrane helix</keyword>
<evidence type="ECO:0008006" key="5">
    <source>
        <dbReference type="Google" id="ProtNLM"/>
    </source>
</evidence>
<feature type="region of interest" description="Disordered" evidence="1">
    <location>
        <begin position="1"/>
        <end position="24"/>
    </location>
</feature>
<sequence>MSYYAPSQVEPSAPPPPSDYWDRIEDTSSMQRSPPIVVATAVTAAVRTHSDCHHLTDEEIHVIATPVVDVRTYPQGPIVSPSDAAQTTTEAVGRITERQGRGMSIDPTPGSRNCRKFCLAFSASFCVVLISQLIALHFWRIPPPVPPTSYYTPSPAPPQTIMEPLTPLPTDETVNLSMSMSNFSN</sequence>
<evidence type="ECO:0000313" key="3">
    <source>
        <dbReference type="EMBL" id="KAL3809252.1"/>
    </source>
</evidence>
<dbReference type="AlphaFoldDB" id="A0ABD3R8Y4"/>
<dbReference type="EMBL" id="JALLPB020000425">
    <property type="protein sequence ID" value="KAL3809252.1"/>
    <property type="molecule type" value="Genomic_DNA"/>
</dbReference>
<dbReference type="Proteomes" id="UP001530377">
    <property type="component" value="Unassembled WGS sequence"/>
</dbReference>
<keyword evidence="2" id="KW-0472">Membrane</keyword>
<gene>
    <name evidence="3" type="ORF">ACHAXA_007989</name>
</gene>
<name>A0ABD3R8Y4_9STRA</name>
<organism evidence="3 4">
    <name type="scientific">Cyclostephanos tholiformis</name>
    <dbReference type="NCBI Taxonomy" id="382380"/>
    <lineage>
        <taxon>Eukaryota</taxon>
        <taxon>Sar</taxon>
        <taxon>Stramenopiles</taxon>
        <taxon>Ochrophyta</taxon>
        <taxon>Bacillariophyta</taxon>
        <taxon>Coscinodiscophyceae</taxon>
        <taxon>Thalassiosirophycidae</taxon>
        <taxon>Stephanodiscales</taxon>
        <taxon>Stephanodiscaceae</taxon>
        <taxon>Cyclostephanos</taxon>
    </lineage>
</organism>
<evidence type="ECO:0000256" key="1">
    <source>
        <dbReference type="SAM" id="MobiDB-lite"/>
    </source>
</evidence>
<accession>A0ABD3R8Y4</accession>
<feature type="compositionally biased region" description="Low complexity" evidence="1">
    <location>
        <begin position="1"/>
        <end position="11"/>
    </location>
</feature>
<evidence type="ECO:0000313" key="4">
    <source>
        <dbReference type="Proteomes" id="UP001530377"/>
    </source>
</evidence>
<comment type="caution">
    <text evidence="3">The sequence shown here is derived from an EMBL/GenBank/DDBJ whole genome shotgun (WGS) entry which is preliminary data.</text>
</comment>
<keyword evidence="2" id="KW-0812">Transmembrane</keyword>
<evidence type="ECO:0000256" key="2">
    <source>
        <dbReference type="SAM" id="Phobius"/>
    </source>
</evidence>
<keyword evidence="4" id="KW-1185">Reference proteome</keyword>
<feature type="transmembrane region" description="Helical" evidence="2">
    <location>
        <begin position="117"/>
        <end position="139"/>
    </location>
</feature>
<reference evidence="3 4" key="1">
    <citation type="submission" date="2024-10" db="EMBL/GenBank/DDBJ databases">
        <title>Updated reference genomes for cyclostephanoid diatoms.</title>
        <authorList>
            <person name="Roberts W.R."/>
            <person name="Alverson A.J."/>
        </authorList>
    </citation>
    <scope>NUCLEOTIDE SEQUENCE [LARGE SCALE GENOMIC DNA]</scope>
    <source>
        <strain evidence="3 4">AJA228-03</strain>
    </source>
</reference>
<proteinExistence type="predicted"/>